<gene>
    <name evidence="6" type="ORF">PoB_001814400</name>
</gene>
<organism evidence="6 7">
    <name type="scientific">Plakobranchus ocellatus</name>
    <dbReference type="NCBI Taxonomy" id="259542"/>
    <lineage>
        <taxon>Eukaryota</taxon>
        <taxon>Metazoa</taxon>
        <taxon>Spiralia</taxon>
        <taxon>Lophotrochozoa</taxon>
        <taxon>Mollusca</taxon>
        <taxon>Gastropoda</taxon>
        <taxon>Heterobranchia</taxon>
        <taxon>Euthyneura</taxon>
        <taxon>Panpulmonata</taxon>
        <taxon>Sacoglossa</taxon>
        <taxon>Placobranchoidea</taxon>
        <taxon>Plakobranchidae</taxon>
        <taxon>Plakobranchus</taxon>
    </lineage>
</organism>
<dbReference type="InterPro" id="IPR001611">
    <property type="entry name" value="Leu-rich_rpt"/>
</dbReference>
<dbReference type="PROSITE" id="PS51450">
    <property type="entry name" value="LRR"/>
    <property type="match status" value="2"/>
</dbReference>
<name>A0AAV3ZB79_9GAST</name>
<dbReference type="Pfam" id="PF13855">
    <property type="entry name" value="LRR_8"/>
    <property type="match status" value="2"/>
</dbReference>
<dbReference type="Gene3D" id="3.80.10.10">
    <property type="entry name" value="Ribonuclease Inhibitor"/>
    <property type="match status" value="2"/>
</dbReference>
<dbReference type="GO" id="GO:0005886">
    <property type="term" value="C:plasma membrane"/>
    <property type="evidence" value="ECO:0007669"/>
    <property type="project" value="TreeGrafter"/>
</dbReference>
<feature type="region of interest" description="Disordered" evidence="3">
    <location>
        <begin position="417"/>
        <end position="443"/>
    </location>
</feature>
<keyword evidence="2" id="KW-0677">Repeat</keyword>
<dbReference type="AlphaFoldDB" id="A0AAV3ZB79"/>
<evidence type="ECO:0000256" key="2">
    <source>
        <dbReference type="ARBA" id="ARBA00022737"/>
    </source>
</evidence>
<keyword evidence="4" id="KW-0472">Membrane</keyword>
<feature type="signal peptide" evidence="5">
    <location>
        <begin position="1"/>
        <end position="22"/>
    </location>
</feature>
<keyword evidence="5" id="KW-0732">Signal</keyword>
<feature type="transmembrane region" description="Helical" evidence="4">
    <location>
        <begin position="449"/>
        <end position="471"/>
    </location>
</feature>
<dbReference type="InterPro" id="IPR003591">
    <property type="entry name" value="Leu-rich_rpt_typical-subtyp"/>
</dbReference>
<keyword evidence="6" id="KW-0675">Receptor</keyword>
<comment type="caution">
    <text evidence="6">The sequence shown here is derived from an EMBL/GenBank/DDBJ whole genome shotgun (WGS) entry which is preliminary data.</text>
</comment>
<dbReference type="SMART" id="SM00369">
    <property type="entry name" value="LRR_TYP"/>
    <property type="match status" value="7"/>
</dbReference>
<evidence type="ECO:0000313" key="7">
    <source>
        <dbReference type="Proteomes" id="UP000735302"/>
    </source>
</evidence>
<feature type="chain" id="PRO_5043719133" evidence="5">
    <location>
        <begin position="23"/>
        <end position="498"/>
    </location>
</feature>
<keyword evidence="1" id="KW-0433">Leucine-rich repeat</keyword>
<evidence type="ECO:0000256" key="3">
    <source>
        <dbReference type="SAM" id="MobiDB-lite"/>
    </source>
</evidence>
<evidence type="ECO:0000256" key="1">
    <source>
        <dbReference type="ARBA" id="ARBA00022614"/>
    </source>
</evidence>
<dbReference type="EMBL" id="BLXT01002155">
    <property type="protein sequence ID" value="GFN91638.1"/>
    <property type="molecule type" value="Genomic_DNA"/>
</dbReference>
<dbReference type="InterPro" id="IPR032675">
    <property type="entry name" value="LRR_dom_sf"/>
</dbReference>
<proteinExistence type="predicted"/>
<dbReference type="Proteomes" id="UP000735302">
    <property type="component" value="Unassembled WGS sequence"/>
</dbReference>
<reference evidence="6 7" key="1">
    <citation type="journal article" date="2021" name="Elife">
        <title>Chloroplast acquisition without the gene transfer in kleptoplastic sea slugs, Plakobranchus ocellatus.</title>
        <authorList>
            <person name="Maeda T."/>
            <person name="Takahashi S."/>
            <person name="Yoshida T."/>
            <person name="Shimamura S."/>
            <person name="Takaki Y."/>
            <person name="Nagai Y."/>
            <person name="Toyoda A."/>
            <person name="Suzuki Y."/>
            <person name="Arimoto A."/>
            <person name="Ishii H."/>
            <person name="Satoh N."/>
            <person name="Nishiyama T."/>
            <person name="Hasebe M."/>
            <person name="Maruyama T."/>
            <person name="Minagawa J."/>
            <person name="Obokata J."/>
            <person name="Shigenobu S."/>
        </authorList>
    </citation>
    <scope>NUCLEOTIDE SEQUENCE [LARGE SCALE GENOMIC DNA]</scope>
</reference>
<dbReference type="PANTHER" id="PTHR24369">
    <property type="entry name" value="ANTIGEN BSP, PUTATIVE-RELATED"/>
    <property type="match status" value="1"/>
</dbReference>
<keyword evidence="4" id="KW-1133">Transmembrane helix</keyword>
<dbReference type="InterPro" id="IPR050541">
    <property type="entry name" value="LRR_TM_domain-containing"/>
</dbReference>
<dbReference type="PANTHER" id="PTHR24369:SF193">
    <property type="entry name" value="LEUCINE RICH REPEAT CONTAINING 8 VRAC SUBUNIT C"/>
    <property type="match status" value="1"/>
</dbReference>
<keyword evidence="7" id="KW-1185">Reference proteome</keyword>
<sequence length="498" mass="55699">MERRIAITTVFIVLILLPEIEAVCVGPQCHALGEPHVSINRRTRSDPPVFCPNNCDCFSAEVHCPGRSLLEIPTQGSALQNASILLLNYNKITEVRSGVFSNMKHLQEIFLLRNRIRTIERGAFTGLNKLSILFLKGNQLKRIAKNTFEGADIPELVTLNLRGNELESIESETFCHLKKLQNIDLSFNSITHIADGAFKGLTLLTELNLQHNSLTSAAWVIGNADSFQHLAVLDISNNDLHTLPKNIKDSLPRVHSLNLKHNSLICDRNFLLIYESLPIILSDWKKWYCKIPETMSVVDLRTDMFDPPTTQKLEMKISTSAEQNRTLVTTMPLVATITQKKAPKEDVDFPISSSPETKTTIENADSLISSSHETQTTAENADSVSTGIYRTTTFAPDQYPTKPVHSMLITKFASQFDDQQSKARTKYGESGPTSHKPPPGSRYPQTTSVMIGVCMGAAGLVIFVVLLVAVFRWRRVWRHNQDKDSLIQISYKNLDSEG</sequence>
<dbReference type="SUPFAM" id="SSF52058">
    <property type="entry name" value="L domain-like"/>
    <property type="match status" value="1"/>
</dbReference>
<accession>A0AAV3ZB79</accession>
<evidence type="ECO:0000256" key="4">
    <source>
        <dbReference type="SAM" id="Phobius"/>
    </source>
</evidence>
<protein>
    <submittedName>
        <fullName evidence="6">Variable lymphocyte receptor</fullName>
    </submittedName>
</protein>
<evidence type="ECO:0000313" key="6">
    <source>
        <dbReference type="EMBL" id="GFN91638.1"/>
    </source>
</evidence>
<evidence type="ECO:0000256" key="5">
    <source>
        <dbReference type="SAM" id="SignalP"/>
    </source>
</evidence>
<keyword evidence="4" id="KW-0812">Transmembrane</keyword>